<evidence type="ECO:0000256" key="2">
    <source>
        <dbReference type="ARBA" id="ARBA00022617"/>
    </source>
</evidence>
<dbReference type="GO" id="GO:0016709">
    <property type="term" value="F:oxidoreductase activity, acting on paired donors, with incorporation or reduction of molecular oxygen, NAD(P)H as one donor, and incorporation of one atom of oxygen"/>
    <property type="evidence" value="ECO:0007669"/>
    <property type="project" value="UniProtKB-ARBA"/>
</dbReference>
<sequence length="503" mass="57937">MICFIIRLGIHRALVISSWEVTKECFTTNDSIRPKSLEGKILAYDHHVISFAPYGPYWCNARKVANVELLSNHRLELLKHVHDTEINLFIAELYAQCVENGGLVTVEMKERFRYLAANVIVRMIASKRYFGNDDDDHEEEESRRFQKAVGDFCYQMGLFYISNTVPFLDVMKGYTSKMKKTARELDYVLGNWVDEHRRRRLNCDASDHEEKDFIHVLLSAMDDDKISAHQDANTTINVICLSLILGGSDTTMVTLTWAVSLLLNNRHVLKKAQDELNVHVGSHQQVEESDMKNLVYLQAIVKETLRLYPSAPLSGPHMAVKDYTIARFHIPVFLIRLGIHRTLVISSWEVAKECFTTNDKVFSTRPKFLAVKLMGYDHFMLGFAPYGSYWRDVRKLATVELLSNHRLELLKHVLRMIAGKRYLGNDDTSGDEEESSRFQKALGEFFPLVGLFLVSDTIPFLGWLDVVNGYVSKMKKAARELDYVLGNWVDEHRQRRFNQNISS</sequence>
<dbReference type="PRINTS" id="PR00385">
    <property type="entry name" value="P450"/>
</dbReference>
<dbReference type="PANTHER" id="PTHR47947:SF8">
    <property type="entry name" value="CYTOCHROME P450 82C4-LIKE"/>
    <property type="match status" value="1"/>
</dbReference>
<dbReference type="PANTHER" id="PTHR47947">
    <property type="entry name" value="CYTOCHROME P450 82C3-RELATED"/>
    <property type="match status" value="1"/>
</dbReference>
<keyword evidence="2" id="KW-0349">Heme</keyword>
<evidence type="ECO:0000256" key="6">
    <source>
        <dbReference type="ARBA" id="ARBA00023033"/>
    </source>
</evidence>
<evidence type="ECO:0008006" key="10">
    <source>
        <dbReference type="Google" id="ProtNLM"/>
    </source>
</evidence>
<keyword evidence="3" id="KW-0479">Metal-binding</keyword>
<dbReference type="Gene3D" id="1.10.630.10">
    <property type="entry name" value="Cytochrome P450"/>
    <property type="match status" value="2"/>
</dbReference>
<keyword evidence="5" id="KW-0408">Iron</keyword>
<organism evidence="8 9">
    <name type="scientific">Acer yangbiense</name>
    <dbReference type="NCBI Taxonomy" id="1000413"/>
    <lineage>
        <taxon>Eukaryota</taxon>
        <taxon>Viridiplantae</taxon>
        <taxon>Streptophyta</taxon>
        <taxon>Embryophyta</taxon>
        <taxon>Tracheophyta</taxon>
        <taxon>Spermatophyta</taxon>
        <taxon>Magnoliopsida</taxon>
        <taxon>eudicotyledons</taxon>
        <taxon>Gunneridae</taxon>
        <taxon>Pentapetalae</taxon>
        <taxon>rosids</taxon>
        <taxon>malvids</taxon>
        <taxon>Sapindales</taxon>
        <taxon>Sapindaceae</taxon>
        <taxon>Hippocastanoideae</taxon>
        <taxon>Acereae</taxon>
        <taxon>Acer</taxon>
    </lineage>
</organism>
<dbReference type="SUPFAM" id="SSF48264">
    <property type="entry name" value="Cytochrome P450"/>
    <property type="match status" value="2"/>
</dbReference>
<dbReference type="InterPro" id="IPR002401">
    <property type="entry name" value="Cyt_P450_E_grp-I"/>
</dbReference>
<dbReference type="InterPro" id="IPR050651">
    <property type="entry name" value="Plant_Cytochrome_P450_Monoox"/>
</dbReference>
<gene>
    <name evidence="8" type="ORF">EZV62_011441</name>
</gene>
<dbReference type="PRINTS" id="PR00463">
    <property type="entry name" value="EP450I"/>
</dbReference>
<comment type="caution">
    <text evidence="8">The sequence shown here is derived from an EMBL/GenBank/DDBJ whole genome shotgun (WGS) entry which is preliminary data.</text>
</comment>
<evidence type="ECO:0000256" key="5">
    <source>
        <dbReference type="ARBA" id="ARBA00023004"/>
    </source>
</evidence>
<dbReference type="Pfam" id="PF00067">
    <property type="entry name" value="p450"/>
    <property type="match status" value="1"/>
</dbReference>
<dbReference type="EMBL" id="VAHF01000004">
    <property type="protein sequence ID" value="TXG64447.1"/>
    <property type="molecule type" value="Genomic_DNA"/>
</dbReference>
<dbReference type="InterPro" id="IPR036396">
    <property type="entry name" value="Cyt_P450_sf"/>
</dbReference>
<dbReference type="FunFam" id="1.10.630.10:FF:000026">
    <property type="entry name" value="Cytochrome P450 82C4"/>
    <property type="match status" value="1"/>
</dbReference>
<dbReference type="GO" id="GO:0046246">
    <property type="term" value="P:terpene biosynthetic process"/>
    <property type="evidence" value="ECO:0007669"/>
    <property type="project" value="TreeGrafter"/>
</dbReference>
<feature type="signal peptide" evidence="7">
    <location>
        <begin position="1"/>
        <end position="17"/>
    </location>
</feature>
<dbReference type="InterPro" id="IPR001128">
    <property type="entry name" value="Cyt_P450"/>
</dbReference>
<keyword evidence="6" id="KW-0503">Monooxygenase</keyword>
<keyword evidence="4" id="KW-0560">Oxidoreductase</keyword>
<name>A0A5C7I584_9ROSI</name>
<keyword evidence="9" id="KW-1185">Reference proteome</keyword>
<evidence type="ECO:0000313" key="9">
    <source>
        <dbReference type="Proteomes" id="UP000323000"/>
    </source>
</evidence>
<dbReference type="GO" id="GO:0020037">
    <property type="term" value="F:heme binding"/>
    <property type="evidence" value="ECO:0007669"/>
    <property type="project" value="InterPro"/>
</dbReference>
<dbReference type="OrthoDB" id="2789670at2759"/>
<dbReference type="Proteomes" id="UP000323000">
    <property type="component" value="Chromosome 4"/>
</dbReference>
<evidence type="ECO:0000256" key="7">
    <source>
        <dbReference type="SAM" id="SignalP"/>
    </source>
</evidence>
<comment type="similarity">
    <text evidence="1">Belongs to the cytochrome P450 family.</text>
</comment>
<keyword evidence="7" id="KW-0732">Signal</keyword>
<protein>
    <recommendedName>
        <fullName evidence="10">Cytochrome P450</fullName>
    </recommendedName>
</protein>
<evidence type="ECO:0000256" key="3">
    <source>
        <dbReference type="ARBA" id="ARBA00022723"/>
    </source>
</evidence>
<dbReference type="AlphaFoldDB" id="A0A5C7I584"/>
<reference evidence="9" key="1">
    <citation type="journal article" date="2019" name="Gigascience">
        <title>De novo genome assembly of the endangered Acer yangbiense, a plant species with extremely small populations endemic to Yunnan Province, China.</title>
        <authorList>
            <person name="Yang J."/>
            <person name="Wariss H.M."/>
            <person name="Tao L."/>
            <person name="Zhang R."/>
            <person name="Yun Q."/>
            <person name="Hollingsworth P."/>
            <person name="Dao Z."/>
            <person name="Luo G."/>
            <person name="Guo H."/>
            <person name="Ma Y."/>
            <person name="Sun W."/>
        </authorList>
    </citation>
    <scope>NUCLEOTIDE SEQUENCE [LARGE SCALE GENOMIC DNA]</scope>
    <source>
        <strain evidence="9">cv. Malutang</strain>
    </source>
</reference>
<accession>A0A5C7I584</accession>
<evidence type="ECO:0000256" key="4">
    <source>
        <dbReference type="ARBA" id="ARBA00023002"/>
    </source>
</evidence>
<evidence type="ECO:0000313" key="8">
    <source>
        <dbReference type="EMBL" id="TXG64447.1"/>
    </source>
</evidence>
<dbReference type="GO" id="GO:0005506">
    <property type="term" value="F:iron ion binding"/>
    <property type="evidence" value="ECO:0007669"/>
    <property type="project" value="InterPro"/>
</dbReference>
<evidence type="ECO:0000256" key="1">
    <source>
        <dbReference type="ARBA" id="ARBA00010617"/>
    </source>
</evidence>
<feature type="chain" id="PRO_5023032522" description="Cytochrome P450" evidence="7">
    <location>
        <begin position="18"/>
        <end position="503"/>
    </location>
</feature>
<proteinExistence type="inferred from homology"/>